<accession>A0A7C2P161</accession>
<feature type="transmembrane region" description="Helical" evidence="1">
    <location>
        <begin position="7"/>
        <end position="24"/>
    </location>
</feature>
<feature type="transmembrane region" description="Helical" evidence="1">
    <location>
        <begin position="101"/>
        <end position="118"/>
    </location>
</feature>
<sequence>MKMEYPLFYTSLIIELVIGYWYNVLAEKLPEPGSSIVLLTFLILLCIIFDSIYKLGKLMVEKINLLNFAPSLIEEACLGICLLFSPLFCAIAFDLPNIDYFVMRSYIMVVAWFIPYIFTIKSMKEELS</sequence>
<feature type="transmembrane region" description="Helical" evidence="1">
    <location>
        <begin position="76"/>
        <end position="95"/>
    </location>
</feature>
<feature type="transmembrane region" description="Helical" evidence="1">
    <location>
        <begin position="36"/>
        <end position="55"/>
    </location>
</feature>
<evidence type="ECO:0000256" key="1">
    <source>
        <dbReference type="SAM" id="Phobius"/>
    </source>
</evidence>
<name>A0A7C2P161_UNCW3</name>
<keyword evidence="1" id="KW-1133">Transmembrane helix</keyword>
<gene>
    <name evidence="2" type="ORF">ENQ77_06120</name>
</gene>
<protein>
    <submittedName>
        <fullName evidence="2">Uncharacterized protein</fullName>
    </submittedName>
</protein>
<proteinExistence type="predicted"/>
<reference evidence="2" key="1">
    <citation type="journal article" date="2020" name="mSystems">
        <title>Genome- and Community-Level Interaction Insights into Carbon Utilization and Element Cycling Functions of Hydrothermarchaeota in Hydrothermal Sediment.</title>
        <authorList>
            <person name="Zhou Z."/>
            <person name="Liu Y."/>
            <person name="Xu W."/>
            <person name="Pan J."/>
            <person name="Luo Z.H."/>
            <person name="Li M."/>
        </authorList>
    </citation>
    <scope>NUCLEOTIDE SEQUENCE [LARGE SCALE GENOMIC DNA]</scope>
    <source>
        <strain evidence="2">SpSt-34</strain>
    </source>
</reference>
<keyword evidence="1" id="KW-0472">Membrane</keyword>
<evidence type="ECO:0000313" key="2">
    <source>
        <dbReference type="EMBL" id="HEN28212.1"/>
    </source>
</evidence>
<dbReference type="EMBL" id="DSOL01000172">
    <property type="protein sequence ID" value="HEN28212.1"/>
    <property type="molecule type" value="Genomic_DNA"/>
</dbReference>
<organism evidence="2">
    <name type="scientific">candidate division WOR-3 bacterium</name>
    <dbReference type="NCBI Taxonomy" id="2052148"/>
    <lineage>
        <taxon>Bacteria</taxon>
        <taxon>Bacteria division WOR-3</taxon>
    </lineage>
</organism>
<dbReference type="AlphaFoldDB" id="A0A7C2P161"/>
<keyword evidence="1" id="KW-0812">Transmembrane</keyword>
<comment type="caution">
    <text evidence="2">The sequence shown here is derived from an EMBL/GenBank/DDBJ whole genome shotgun (WGS) entry which is preliminary data.</text>
</comment>